<evidence type="ECO:0000313" key="2">
    <source>
        <dbReference type="Proteomes" id="UP000054324"/>
    </source>
</evidence>
<dbReference type="CTD" id="20321897"/>
<gene>
    <name evidence="1" type="ORF">T265_07718</name>
</gene>
<name>A0A074ZBM4_OPIVI</name>
<dbReference type="Proteomes" id="UP000054324">
    <property type="component" value="Unassembled WGS sequence"/>
</dbReference>
<sequence length="77" mass="8567">MDLKIKNLEYPKSSRLPRDCLSNLLHSFGYLELLLPICTHTILSAVAPFRCLAVMPPERSTRAGILLGCPSLDRGSR</sequence>
<accession>A0A074ZBM4</accession>
<dbReference type="OrthoDB" id="247013at2759"/>
<dbReference type="KEGG" id="ovi:T265_07718"/>
<reference evidence="1 2" key="1">
    <citation type="submission" date="2013-11" db="EMBL/GenBank/DDBJ databases">
        <title>Opisthorchis viverrini - life in the bile duct.</title>
        <authorList>
            <person name="Young N.D."/>
            <person name="Nagarajan N."/>
            <person name="Lin S.J."/>
            <person name="Korhonen P.K."/>
            <person name="Jex A.R."/>
            <person name="Hall R.S."/>
            <person name="Safavi-Hemami H."/>
            <person name="Kaewkong W."/>
            <person name="Bertrand D."/>
            <person name="Gao S."/>
            <person name="Seet Q."/>
            <person name="Wongkham S."/>
            <person name="Teh B.T."/>
            <person name="Wongkham C."/>
            <person name="Intapan P.M."/>
            <person name="Maleewong W."/>
            <person name="Yang X."/>
            <person name="Hu M."/>
            <person name="Wang Z."/>
            <person name="Hofmann A."/>
            <person name="Sternberg P.W."/>
            <person name="Tan P."/>
            <person name="Wang J."/>
            <person name="Gasser R.B."/>
        </authorList>
    </citation>
    <scope>NUCLEOTIDE SEQUENCE [LARGE SCALE GENOMIC DNA]</scope>
</reference>
<dbReference type="GeneID" id="20321897"/>
<dbReference type="RefSeq" id="XP_009171578.1">
    <property type="nucleotide sequence ID" value="XM_009173314.1"/>
</dbReference>
<dbReference type="EMBL" id="KL596801">
    <property type="protein sequence ID" value="KER24671.1"/>
    <property type="molecule type" value="Genomic_DNA"/>
</dbReference>
<protein>
    <submittedName>
        <fullName evidence="1">Uncharacterized protein</fullName>
    </submittedName>
</protein>
<evidence type="ECO:0000313" key="1">
    <source>
        <dbReference type="EMBL" id="KER24671.1"/>
    </source>
</evidence>
<organism evidence="1 2">
    <name type="scientific">Opisthorchis viverrini</name>
    <name type="common">Southeast Asian liver fluke</name>
    <dbReference type="NCBI Taxonomy" id="6198"/>
    <lineage>
        <taxon>Eukaryota</taxon>
        <taxon>Metazoa</taxon>
        <taxon>Spiralia</taxon>
        <taxon>Lophotrochozoa</taxon>
        <taxon>Platyhelminthes</taxon>
        <taxon>Trematoda</taxon>
        <taxon>Digenea</taxon>
        <taxon>Opisthorchiida</taxon>
        <taxon>Opisthorchiata</taxon>
        <taxon>Opisthorchiidae</taxon>
        <taxon>Opisthorchis</taxon>
    </lineage>
</organism>
<keyword evidence="2" id="KW-1185">Reference proteome</keyword>
<dbReference type="AlphaFoldDB" id="A0A074ZBM4"/>
<proteinExistence type="predicted"/>